<reference evidence="3" key="1">
    <citation type="submission" date="2021-04" db="EMBL/GenBank/DDBJ databases">
        <title>The genome sequence of Ideonella sp. 4Y11.</title>
        <authorList>
            <person name="Liu Y."/>
        </authorList>
    </citation>
    <scope>NUCLEOTIDE SEQUENCE</scope>
    <source>
        <strain evidence="3">4Y11</strain>
    </source>
</reference>
<proteinExistence type="predicted"/>
<feature type="region of interest" description="Disordered" evidence="1">
    <location>
        <begin position="59"/>
        <end position="78"/>
    </location>
</feature>
<gene>
    <name evidence="3" type="ORF">KAK06_22975</name>
</gene>
<evidence type="ECO:0000313" key="3">
    <source>
        <dbReference type="EMBL" id="MBQ0961819.1"/>
    </source>
</evidence>
<evidence type="ECO:0000313" key="4">
    <source>
        <dbReference type="Proteomes" id="UP000678374"/>
    </source>
</evidence>
<comment type="caution">
    <text evidence="3">The sequence shown here is derived from an EMBL/GenBank/DDBJ whole genome shotgun (WGS) entry which is preliminary data.</text>
</comment>
<dbReference type="SUPFAM" id="SSF46689">
    <property type="entry name" value="Homeodomain-like"/>
    <property type="match status" value="1"/>
</dbReference>
<accession>A0A940YPU3</accession>
<dbReference type="Pfam" id="PF13518">
    <property type="entry name" value="HTH_28"/>
    <property type="match status" value="1"/>
</dbReference>
<dbReference type="RefSeq" id="WP_210804504.1">
    <property type="nucleotide sequence ID" value="NZ_JAGQDE010000041.1"/>
</dbReference>
<evidence type="ECO:0000259" key="2">
    <source>
        <dbReference type="Pfam" id="PF13518"/>
    </source>
</evidence>
<dbReference type="InterPro" id="IPR055247">
    <property type="entry name" value="InsJ-like_HTH"/>
</dbReference>
<keyword evidence="4" id="KW-1185">Reference proteome</keyword>
<dbReference type="Proteomes" id="UP000678374">
    <property type="component" value="Unassembled WGS sequence"/>
</dbReference>
<name>A0A940YPU3_9BURK</name>
<sequence>MPRSGRSDESLYGQRRAIVEHFQRGVRNKAEIARLTGASRPTVADAIKRFLLSGMDGLKPAARGRKSGTGRMLSPGEEHAIRSRLLSGPPDPAAHGDVRWTRASVMSLVNAVLGQRRAPMSARTLGSYLKRWGFTAAGASVTNPTGQDLPPLQTQQMLLWELLGWAPASTGQVQQLARQLSEKAWAGQLLFHEISEAGRFQRRKAALRDAYIASLRQSVAAASAPTRAVAAPTHAALIRRHWQSRDRAVHLTALQSTGPACQHWSLRVVPLRLVSVEHTRTASRHLGPTRSRHTAEDGMLLALLDLQALTPHVAVLRLQADSTHPDSLAVQARHFLRQHLKTDSAPVLLHVPADANNLAHYIDVLDGARAGPITVQADMLPSHFDSDARATLDILRVHLRGGRHRSKLAWMFSGRSLIDRRAKSA</sequence>
<evidence type="ECO:0000256" key="1">
    <source>
        <dbReference type="SAM" id="MobiDB-lite"/>
    </source>
</evidence>
<dbReference type="InterPro" id="IPR009057">
    <property type="entry name" value="Homeodomain-like_sf"/>
</dbReference>
<protein>
    <submittedName>
        <fullName evidence="3">Helix-turn-helix domain-containing protein</fullName>
    </submittedName>
</protein>
<feature type="domain" description="Insertion element IS150 protein InsJ-like helix-turn-helix" evidence="2">
    <location>
        <begin position="14"/>
        <end position="66"/>
    </location>
</feature>
<dbReference type="EMBL" id="JAGQDE010000041">
    <property type="protein sequence ID" value="MBQ0961819.1"/>
    <property type="molecule type" value="Genomic_DNA"/>
</dbReference>
<dbReference type="AlphaFoldDB" id="A0A940YPU3"/>
<organism evidence="3 4">
    <name type="scientific">Ideonella aquatica</name>
    <dbReference type="NCBI Taxonomy" id="2824119"/>
    <lineage>
        <taxon>Bacteria</taxon>
        <taxon>Pseudomonadati</taxon>
        <taxon>Pseudomonadota</taxon>
        <taxon>Betaproteobacteria</taxon>
        <taxon>Burkholderiales</taxon>
        <taxon>Sphaerotilaceae</taxon>
        <taxon>Ideonella</taxon>
    </lineage>
</organism>